<keyword evidence="2 5" id="KW-0285">Flavoprotein</keyword>
<evidence type="ECO:0000256" key="4">
    <source>
        <dbReference type="ARBA" id="ARBA00023002"/>
    </source>
</evidence>
<dbReference type="Proteomes" id="UP000478463">
    <property type="component" value="Chromosome"/>
</dbReference>
<dbReference type="AlphaFoldDB" id="A0A6L7IN82"/>
<dbReference type="Pfam" id="PF00890">
    <property type="entry name" value="FAD_binding_2"/>
    <property type="match status" value="1"/>
</dbReference>
<sequence length="525" mass="55481">MGNIASNAPSHATGVSRRSFITGAAAAGMLATLGLAGCAPQDKQTASAATNGADTKWDEECDVLVVGSGYTGLAAALEAKNAGADVKVIEKTARVGGNSALAAGDFAVCNSSVQEREGVQDSVEQYVDDMMVAGLYLNDKEKCRVIAEKSNETWEWTIEMGATWAKNDNDEYFLYPYGGHTVMRSIAQGDGGGANVTGPFAEKLKELGVEVETKRMLTELVKDENGRVIGAIVHDKPSGNDVESGTPVAIKAKKAVVLTTGGFGRDLAFRQAQDPRLDDSVDCTNQEGATAESLRASVAAGAMAVHTDWIQLLPFMSPDEQGYGVAAFYTDGQASYAPTLDVATGKRIVNELTDRKRYADAILETGQPCVQITCKKALYDGGTGLEGAIKAGITTEFASIEEAAEHYGMPVDAVKEEIARYNTFVANKVDEDFKKPIPDDAQPIDEAPFYGVRLWPKVHHCMGGVKTDLECRVVDMDLQVIPGLYAAGEAVGGIHGACRLGSCATADCLVNGRIAGQNAAKEQTA</sequence>
<dbReference type="NCBIfam" id="TIGR01813">
    <property type="entry name" value="flavo_cyto_c"/>
    <property type="match status" value="1"/>
</dbReference>
<dbReference type="Gene3D" id="3.50.50.60">
    <property type="entry name" value="FAD/NAD(P)-binding domain"/>
    <property type="match status" value="1"/>
</dbReference>
<dbReference type="KEGG" id="egd:GS424_016900"/>
<dbReference type="SUPFAM" id="SSF51905">
    <property type="entry name" value="FAD/NAD(P)-binding domain"/>
    <property type="match status" value="1"/>
</dbReference>
<dbReference type="GO" id="GO:0010181">
    <property type="term" value="F:FMN binding"/>
    <property type="evidence" value="ECO:0007669"/>
    <property type="project" value="InterPro"/>
</dbReference>
<gene>
    <name evidence="7" type="ORF">GS424_016900</name>
</gene>
<keyword evidence="4 5" id="KW-0560">Oxidoreductase</keyword>
<comment type="cofactor">
    <cofactor evidence="1">
        <name>FAD</name>
        <dbReference type="ChEBI" id="CHEBI:57692"/>
    </cofactor>
</comment>
<comment type="similarity">
    <text evidence="5">Belongs to the FAD-dependent oxidoreductase 2 family. FRD/SDH subfamily.</text>
</comment>
<organism evidence="7 8">
    <name type="scientific">Eggerthella guodeyinii</name>
    <dbReference type="NCBI Taxonomy" id="2690837"/>
    <lineage>
        <taxon>Bacteria</taxon>
        <taxon>Bacillati</taxon>
        <taxon>Actinomycetota</taxon>
        <taxon>Coriobacteriia</taxon>
        <taxon>Eggerthellales</taxon>
        <taxon>Eggerthellaceae</taxon>
        <taxon>Eggerthella</taxon>
    </lineage>
</organism>
<dbReference type="GO" id="GO:0033765">
    <property type="term" value="F:steroid dehydrogenase activity, acting on the CH-CH group of donors"/>
    <property type="evidence" value="ECO:0007669"/>
    <property type="project" value="UniProtKB-ARBA"/>
</dbReference>
<dbReference type="InterPro" id="IPR036188">
    <property type="entry name" value="FAD/NAD-bd_sf"/>
</dbReference>
<dbReference type="InterPro" id="IPR003953">
    <property type="entry name" value="FAD-dep_OxRdtase_2_FAD-bd"/>
</dbReference>
<dbReference type="Gene3D" id="3.90.700.10">
    <property type="entry name" value="Succinate dehydrogenase/fumarate reductase flavoprotein, catalytic domain"/>
    <property type="match status" value="1"/>
</dbReference>
<dbReference type="InterPro" id="IPR019546">
    <property type="entry name" value="TAT_signal_bac_arc"/>
</dbReference>
<dbReference type="NCBIfam" id="TIGR01409">
    <property type="entry name" value="TAT_signal_seq"/>
    <property type="match status" value="1"/>
</dbReference>
<dbReference type="PROSITE" id="PS51318">
    <property type="entry name" value="TAT"/>
    <property type="match status" value="1"/>
</dbReference>
<dbReference type="InterPro" id="IPR006311">
    <property type="entry name" value="TAT_signal"/>
</dbReference>
<protein>
    <submittedName>
        <fullName evidence="7">Flavocytochrome c</fullName>
    </submittedName>
</protein>
<keyword evidence="3 5" id="KW-0274">FAD</keyword>
<name>A0A6L7IN82_9ACTN</name>
<proteinExistence type="inferred from homology"/>
<evidence type="ECO:0000256" key="2">
    <source>
        <dbReference type="ARBA" id="ARBA00022630"/>
    </source>
</evidence>
<evidence type="ECO:0000313" key="7">
    <source>
        <dbReference type="EMBL" id="QOS68142.1"/>
    </source>
</evidence>
<dbReference type="SUPFAM" id="SSF56425">
    <property type="entry name" value="Succinate dehydrogenase/fumarate reductase flavoprotein, catalytic domain"/>
    <property type="match status" value="1"/>
</dbReference>
<dbReference type="InterPro" id="IPR010960">
    <property type="entry name" value="Flavocytochrome_c"/>
</dbReference>
<dbReference type="PANTHER" id="PTHR43400:SF7">
    <property type="entry name" value="FAD-DEPENDENT OXIDOREDUCTASE 2 FAD BINDING DOMAIN-CONTAINING PROTEIN"/>
    <property type="match status" value="1"/>
</dbReference>
<dbReference type="EMBL" id="CP063310">
    <property type="protein sequence ID" value="QOS68142.1"/>
    <property type="molecule type" value="Genomic_DNA"/>
</dbReference>
<dbReference type="PANTHER" id="PTHR43400">
    <property type="entry name" value="FUMARATE REDUCTASE"/>
    <property type="match status" value="1"/>
</dbReference>
<evidence type="ECO:0000259" key="6">
    <source>
        <dbReference type="Pfam" id="PF00890"/>
    </source>
</evidence>
<dbReference type="InterPro" id="IPR027477">
    <property type="entry name" value="Succ_DH/fumarate_Rdtase_cat_sf"/>
</dbReference>
<accession>A0A6L7IN82</accession>
<dbReference type="RefSeq" id="WP_160940970.1">
    <property type="nucleotide sequence ID" value="NZ_CP063310.1"/>
</dbReference>
<reference evidence="7 8" key="1">
    <citation type="submission" date="2020-10" db="EMBL/GenBank/DDBJ databases">
        <title>Eggerthella sp. nov., isolated from human feces.</title>
        <authorList>
            <person name="Yajun G."/>
        </authorList>
    </citation>
    <scope>NUCLEOTIDE SEQUENCE [LARGE SCALE GENOMIC DNA]</scope>
    <source>
        <strain evidence="7 8">HF-1101</strain>
    </source>
</reference>
<evidence type="ECO:0000256" key="3">
    <source>
        <dbReference type="ARBA" id="ARBA00022827"/>
    </source>
</evidence>
<dbReference type="InterPro" id="IPR050315">
    <property type="entry name" value="FAD-oxidoreductase_2"/>
</dbReference>
<evidence type="ECO:0000256" key="1">
    <source>
        <dbReference type="ARBA" id="ARBA00001974"/>
    </source>
</evidence>
<evidence type="ECO:0000313" key="8">
    <source>
        <dbReference type="Proteomes" id="UP000478463"/>
    </source>
</evidence>
<evidence type="ECO:0000256" key="5">
    <source>
        <dbReference type="RuleBase" id="RU366062"/>
    </source>
</evidence>
<feature type="domain" description="FAD-dependent oxidoreductase 2 FAD-binding" evidence="6">
    <location>
        <begin position="62"/>
        <end position="503"/>
    </location>
</feature>